<dbReference type="InterPro" id="IPR050090">
    <property type="entry name" value="Tyrosine_recombinase_XerCD"/>
</dbReference>
<evidence type="ECO:0000256" key="4">
    <source>
        <dbReference type="ARBA" id="ARBA00023172"/>
    </source>
</evidence>
<keyword evidence="8" id="KW-1185">Reference proteome</keyword>
<evidence type="ECO:0000256" key="3">
    <source>
        <dbReference type="ARBA" id="ARBA00023163"/>
    </source>
</evidence>
<reference evidence="7 8" key="1">
    <citation type="journal article" date="2020" name="Sci. Rep.">
        <title>A novel cyanobacterial geosmin producer, revising GeoA distribution and dispersion patterns in Bacteria.</title>
        <authorList>
            <person name="Churro C."/>
            <person name="Semedo-Aguiar A.P."/>
            <person name="Silva A.D."/>
            <person name="Pereira-Leal J.B."/>
            <person name="Leite R.B."/>
        </authorList>
    </citation>
    <scope>NUCLEOTIDE SEQUENCE [LARGE SCALE GENOMIC DNA]</scope>
    <source>
        <strain evidence="7 8">IPMA8</strain>
    </source>
</reference>
<protein>
    <submittedName>
        <fullName evidence="7">Tyrosine recombinase XerD</fullName>
    </submittedName>
</protein>
<dbReference type="EMBL" id="SRRZ01000189">
    <property type="protein sequence ID" value="NQE38195.1"/>
    <property type="molecule type" value="Genomic_DNA"/>
</dbReference>
<dbReference type="InterPro" id="IPR013762">
    <property type="entry name" value="Integrase-like_cat_sf"/>
</dbReference>
<organism evidence="7 8">
    <name type="scientific">Microcoleus asticus IPMA8</name>
    <dbReference type="NCBI Taxonomy" id="2563858"/>
    <lineage>
        <taxon>Bacteria</taxon>
        <taxon>Bacillati</taxon>
        <taxon>Cyanobacteriota</taxon>
        <taxon>Cyanophyceae</taxon>
        <taxon>Oscillatoriophycideae</taxon>
        <taxon>Oscillatoriales</taxon>
        <taxon>Microcoleaceae</taxon>
        <taxon>Microcoleus</taxon>
        <taxon>Microcoleus asticus</taxon>
    </lineage>
</organism>
<dbReference type="RefSeq" id="WP_172192770.1">
    <property type="nucleotide sequence ID" value="NZ_CAWPPK010000100.1"/>
</dbReference>
<dbReference type="Pfam" id="PF00589">
    <property type="entry name" value="Phage_integrase"/>
    <property type="match status" value="1"/>
</dbReference>
<keyword evidence="1" id="KW-1029">Fimbrium biogenesis</keyword>
<dbReference type="InterPro" id="IPR002104">
    <property type="entry name" value="Integrase_catalytic"/>
</dbReference>
<dbReference type="InterPro" id="IPR011010">
    <property type="entry name" value="DNA_brk_join_enz"/>
</dbReference>
<evidence type="ECO:0000259" key="6">
    <source>
        <dbReference type="PROSITE" id="PS51898"/>
    </source>
</evidence>
<feature type="region of interest" description="Disordered" evidence="5">
    <location>
        <begin position="1"/>
        <end position="22"/>
    </location>
</feature>
<dbReference type="Proteomes" id="UP000702425">
    <property type="component" value="Unassembled WGS sequence"/>
</dbReference>
<accession>A0ABX2D991</accession>
<evidence type="ECO:0000256" key="1">
    <source>
        <dbReference type="ARBA" id="ARBA00022558"/>
    </source>
</evidence>
<dbReference type="PANTHER" id="PTHR30349">
    <property type="entry name" value="PHAGE INTEGRASE-RELATED"/>
    <property type="match status" value="1"/>
</dbReference>
<dbReference type="PANTHER" id="PTHR30349:SF62">
    <property type="entry name" value="TYPE 1 FIMBRIAE REGULATORY PROTEIN FIMB-RELATED"/>
    <property type="match status" value="1"/>
</dbReference>
<sequence>MLDTPLSENEAPLLKARESNKNQKYSKLRDREYLLESEVTAMVKAAKSGRWGHRDSTLILMGYRHGLRISELVNLRWQQVDFKSGHLHVRRLKGSRPSTHPIVGDELRSLRQLLRENSESPFLFLSERGGPMSADAARKMIRKSGEGAQLQFPVHPHMLRHGCGYYLAAKGIDTRAIQDYLGHANIHHTVRYTQLAPQRFEGFWED</sequence>
<keyword evidence="4" id="KW-0233">DNA recombination</keyword>
<evidence type="ECO:0000256" key="2">
    <source>
        <dbReference type="ARBA" id="ARBA00023015"/>
    </source>
</evidence>
<name>A0ABX2D991_9CYAN</name>
<dbReference type="Gene3D" id="1.10.443.10">
    <property type="entry name" value="Intergrase catalytic core"/>
    <property type="match status" value="1"/>
</dbReference>
<evidence type="ECO:0000313" key="8">
    <source>
        <dbReference type="Proteomes" id="UP000702425"/>
    </source>
</evidence>
<feature type="domain" description="Tyr recombinase" evidence="6">
    <location>
        <begin position="29"/>
        <end position="205"/>
    </location>
</feature>
<evidence type="ECO:0000313" key="7">
    <source>
        <dbReference type="EMBL" id="NQE38195.1"/>
    </source>
</evidence>
<keyword evidence="3" id="KW-0804">Transcription</keyword>
<dbReference type="SUPFAM" id="SSF56349">
    <property type="entry name" value="DNA breaking-rejoining enzymes"/>
    <property type="match status" value="1"/>
</dbReference>
<dbReference type="PROSITE" id="PS51898">
    <property type="entry name" value="TYR_RECOMBINASE"/>
    <property type="match status" value="1"/>
</dbReference>
<gene>
    <name evidence="7" type="primary">xerD_5</name>
    <name evidence="7" type="ORF">E5S67_05980</name>
</gene>
<comment type="caution">
    <text evidence="7">The sequence shown here is derived from an EMBL/GenBank/DDBJ whole genome shotgun (WGS) entry which is preliminary data.</text>
</comment>
<keyword evidence="2" id="KW-0805">Transcription regulation</keyword>
<evidence type="ECO:0000256" key="5">
    <source>
        <dbReference type="SAM" id="MobiDB-lite"/>
    </source>
</evidence>
<proteinExistence type="predicted"/>